<dbReference type="Gene3D" id="3.30.70.250">
    <property type="entry name" value="Malonyl-CoA ACP transacylase, ACP-binding"/>
    <property type="match status" value="1"/>
</dbReference>
<dbReference type="PROSITE" id="PS00455">
    <property type="entry name" value="AMP_BINDING"/>
    <property type="match status" value="2"/>
</dbReference>
<name>A0A937G303_9BACT</name>
<dbReference type="FunFam" id="3.40.47.10:FF:000042">
    <property type="entry name" value="Polyketide synthase Pks13"/>
    <property type="match status" value="1"/>
</dbReference>
<keyword evidence="4" id="KW-0436">Ligase</keyword>
<gene>
    <name evidence="12" type="ORF">JMN32_23600</name>
</gene>
<dbReference type="SUPFAM" id="SSF51735">
    <property type="entry name" value="NAD(P)-binding Rossmann-fold domains"/>
    <property type="match status" value="4"/>
</dbReference>
<dbReference type="InterPro" id="IPR025110">
    <property type="entry name" value="AMP-bd_C"/>
</dbReference>
<dbReference type="InterPro" id="IPR014031">
    <property type="entry name" value="Ketoacyl_synth_C"/>
</dbReference>
<dbReference type="Pfam" id="PF08659">
    <property type="entry name" value="KR"/>
    <property type="match status" value="2"/>
</dbReference>
<evidence type="ECO:0000313" key="12">
    <source>
        <dbReference type="EMBL" id="MBL6449316.1"/>
    </source>
</evidence>
<keyword evidence="13" id="KW-1185">Reference proteome</keyword>
<dbReference type="SMART" id="SM00825">
    <property type="entry name" value="PKS_KS"/>
    <property type="match status" value="1"/>
</dbReference>
<dbReference type="InterPro" id="IPR010071">
    <property type="entry name" value="AA_adenyl_dom"/>
</dbReference>
<dbReference type="Gene3D" id="3.30.559.10">
    <property type="entry name" value="Chloramphenicol acetyltransferase-like domain"/>
    <property type="match status" value="2"/>
</dbReference>
<evidence type="ECO:0000256" key="6">
    <source>
        <dbReference type="ARBA" id="ARBA00022832"/>
    </source>
</evidence>
<dbReference type="SMART" id="SM00823">
    <property type="entry name" value="PKS_PP"/>
    <property type="match status" value="3"/>
</dbReference>
<dbReference type="InterPro" id="IPR014030">
    <property type="entry name" value="Ketoacyl_synth_N"/>
</dbReference>
<dbReference type="Gene3D" id="3.40.50.720">
    <property type="entry name" value="NAD(P)-binding Rossmann-like Domain"/>
    <property type="match status" value="2"/>
</dbReference>
<feature type="domain" description="Carrier" evidence="10">
    <location>
        <begin position="1941"/>
        <end position="2016"/>
    </location>
</feature>
<dbReference type="InterPro" id="IPR013968">
    <property type="entry name" value="PKS_KR"/>
</dbReference>
<dbReference type="Gene3D" id="1.10.1240.100">
    <property type="match status" value="2"/>
</dbReference>
<accession>A0A937G303</accession>
<keyword evidence="7" id="KW-0443">Lipid metabolism</keyword>
<dbReference type="InterPro" id="IPR032821">
    <property type="entry name" value="PKS_assoc"/>
</dbReference>
<dbReference type="Pfam" id="PF16197">
    <property type="entry name" value="KAsynt_C_assoc"/>
    <property type="match status" value="1"/>
</dbReference>
<dbReference type="InterPro" id="IPR020841">
    <property type="entry name" value="PKS_Beta-ketoAc_synthase_dom"/>
</dbReference>
<protein>
    <submittedName>
        <fullName evidence="12">Amino acid adenylation domain-containing protein</fullName>
    </submittedName>
</protein>
<evidence type="ECO:0000256" key="1">
    <source>
        <dbReference type="ARBA" id="ARBA00001957"/>
    </source>
</evidence>
<comment type="similarity">
    <text evidence="9">In the C-terminal section; belongs to the NRP synthetase family.</text>
</comment>
<dbReference type="InterPro" id="IPR057737">
    <property type="entry name" value="Condensation_MtbB-like"/>
</dbReference>
<evidence type="ECO:0000259" key="10">
    <source>
        <dbReference type="PROSITE" id="PS50075"/>
    </source>
</evidence>
<dbReference type="Gene3D" id="3.40.50.12780">
    <property type="entry name" value="N-terminal domain of ligase-like"/>
    <property type="match status" value="1"/>
</dbReference>
<dbReference type="CDD" id="cd19535">
    <property type="entry name" value="Cyc_NRPS"/>
    <property type="match status" value="1"/>
</dbReference>
<dbReference type="Gene3D" id="3.40.47.10">
    <property type="match status" value="2"/>
</dbReference>
<dbReference type="InterPro" id="IPR045851">
    <property type="entry name" value="AMP-bd_C_sf"/>
</dbReference>
<dbReference type="InterPro" id="IPR020806">
    <property type="entry name" value="PKS_PP-bd"/>
</dbReference>
<dbReference type="PROSITE" id="PS50075">
    <property type="entry name" value="CARRIER"/>
    <property type="match status" value="3"/>
</dbReference>
<keyword evidence="8" id="KW-0511">Multifunctional enzyme</keyword>
<dbReference type="PROSITE" id="PS00012">
    <property type="entry name" value="PHOSPHOPANTETHEINE"/>
    <property type="match status" value="1"/>
</dbReference>
<dbReference type="InterPro" id="IPR018201">
    <property type="entry name" value="Ketoacyl_synth_AS"/>
</dbReference>
<dbReference type="GO" id="GO:0006633">
    <property type="term" value="P:fatty acid biosynthetic process"/>
    <property type="evidence" value="ECO:0007669"/>
    <property type="project" value="InterPro"/>
</dbReference>
<dbReference type="SUPFAM" id="SSF52777">
    <property type="entry name" value="CoA-dependent acyltransferases"/>
    <property type="match status" value="4"/>
</dbReference>
<dbReference type="SMART" id="SM00822">
    <property type="entry name" value="PKS_KR"/>
    <property type="match status" value="2"/>
</dbReference>
<comment type="cofactor">
    <cofactor evidence="1">
        <name>pantetheine 4'-phosphate</name>
        <dbReference type="ChEBI" id="CHEBI:47942"/>
    </cofactor>
</comment>
<dbReference type="SUPFAM" id="SSF56801">
    <property type="entry name" value="Acetyl-CoA synthetase-like"/>
    <property type="match status" value="2"/>
</dbReference>
<dbReference type="Gene3D" id="3.40.50.980">
    <property type="match status" value="2"/>
</dbReference>
<dbReference type="NCBIfam" id="NF003417">
    <property type="entry name" value="PRK04813.1"/>
    <property type="match status" value="2"/>
</dbReference>
<dbReference type="Pfam" id="PF00550">
    <property type="entry name" value="PP-binding"/>
    <property type="match status" value="3"/>
</dbReference>
<keyword evidence="3" id="KW-0597">Phosphoprotein</keyword>
<dbReference type="Gene3D" id="3.30.300.30">
    <property type="match status" value="2"/>
</dbReference>
<dbReference type="CDD" id="cd19531">
    <property type="entry name" value="LCL_NRPS-like"/>
    <property type="match status" value="1"/>
</dbReference>
<dbReference type="Pfam" id="PF00501">
    <property type="entry name" value="AMP-binding"/>
    <property type="match status" value="2"/>
</dbReference>
<evidence type="ECO:0000256" key="7">
    <source>
        <dbReference type="ARBA" id="ARBA00023098"/>
    </source>
</evidence>
<evidence type="ECO:0000256" key="3">
    <source>
        <dbReference type="ARBA" id="ARBA00022553"/>
    </source>
</evidence>
<dbReference type="InterPro" id="IPR020845">
    <property type="entry name" value="AMP-binding_CS"/>
</dbReference>
<dbReference type="InterPro" id="IPR006162">
    <property type="entry name" value="Ppantetheine_attach_site"/>
</dbReference>
<dbReference type="Pfam" id="PF02801">
    <property type="entry name" value="Ketoacyl-synt_C"/>
    <property type="match status" value="1"/>
</dbReference>
<dbReference type="PANTHER" id="PTHR45527">
    <property type="entry name" value="NONRIBOSOMAL PEPTIDE SYNTHETASE"/>
    <property type="match status" value="1"/>
</dbReference>
<dbReference type="CDD" id="cd00833">
    <property type="entry name" value="PKS"/>
    <property type="match status" value="1"/>
</dbReference>
<dbReference type="RefSeq" id="WP_202858845.1">
    <property type="nucleotide sequence ID" value="NZ_JAEUGD010000066.1"/>
</dbReference>
<evidence type="ECO:0000256" key="4">
    <source>
        <dbReference type="ARBA" id="ARBA00022598"/>
    </source>
</evidence>
<dbReference type="PROSITE" id="PS52004">
    <property type="entry name" value="KS3_2"/>
    <property type="match status" value="1"/>
</dbReference>
<dbReference type="SMART" id="SM00827">
    <property type="entry name" value="PKS_AT"/>
    <property type="match status" value="1"/>
</dbReference>
<dbReference type="GO" id="GO:0031177">
    <property type="term" value="F:phosphopantetheine binding"/>
    <property type="evidence" value="ECO:0007669"/>
    <property type="project" value="InterPro"/>
</dbReference>
<dbReference type="Gene3D" id="3.40.366.10">
    <property type="entry name" value="Malonyl-Coenzyme A Acyl Carrier Protein, domain 2"/>
    <property type="match status" value="1"/>
</dbReference>
<dbReference type="Gene3D" id="1.10.1200.10">
    <property type="entry name" value="ACP-like"/>
    <property type="match status" value="3"/>
</dbReference>
<dbReference type="GO" id="GO:0005737">
    <property type="term" value="C:cytoplasm"/>
    <property type="evidence" value="ECO:0007669"/>
    <property type="project" value="TreeGrafter"/>
</dbReference>
<evidence type="ECO:0000259" key="11">
    <source>
        <dbReference type="PROSITE" id="PS52004"/>
    </source>
</evidence>
<keyword evidence="5" id="KW-0808">Transferase</keyword>
<dbReference type="GO" id="GO:0004315">
    <property type="term" value="F:3-oxoacyl-[acyl-carrier-protein] synthase activity"/>
    <property type="evidence" value="ECO:0007669"/>
    <property type="project" value="InterPro"/>
</dbReference>
<dbReference type="InterPro" id="IPR023213">
    <property type="entry name" value="CAT-like_dom_sf"/>
</dbReference>
<dbReference type="InterPro" id="IPR001242">
    <property type="entry name" value="Condensation_dom"/>
</dbReference>
<dbReference type="InterPro" id="IPR036291">
    <property type="entry name" value="NAD(P)-bd_dom_sf"/>
</dbReference>
<dbReference type="SUPFAM" id="SSF53901">
    <property type="entry name" value="Thiolase-like"/>
    <property type="match status" value="1"/>
</dbReference>
<dbReference type="Gene3D" id="2.30.38.10">
    <property type="entry name" value="Luciferase, Domain 3"/>
    <property type="match status" value="1"/>
</dbReference>
<dbReference type="PANTHER" id="PTHR45527:SF1">
    <property type="entry name" value="FATTY ACID SYNTHASE"/>
    <property type="match status" value="1"/>
</dbReference>
<evidence type="ECO:0000313" key="13">
    <source>
        <dbReference type="Proteomes" id="UP000614216"/>
    </source>
</evidence>
<feature type="domain" description="Carrier" evidence="10">
    <location>
        <begin position="4039"/>
        <end position="4116"/>
    </location>
</feature>
<keyword evidence="2" id="KW-0596">Phosphopantetheine</keyword>
<dbReference type="Pfam" id="PF21394">
    <property type="entry name" value="Beta-ketacyl_N"/>
    <property type="match status" value="2"/>
</dbReference>
<dbReference type="SUPFAM" id="SSF52151">
    <property type="entry name" value="FabD/lysophospholipase-like"/>
    <property type="match status" value="1"/>
</dbReference>
<feature type="domain" description="Carrier" evidence="10">
    <location>
        <begin position="3000"/>
        <end position="3075"/>
    </location>
</feature>
<dbReference type="SUPFAM" id="SSF47336">
    <property type="entry name" value="ACP-like"/>
    <property type="match status" value="3"/>
</dbReference>
<evidence type="ECO:0000256" key="9">
    <source>
        <dbReference type="ARBA" id="ARBA00029443"/>
    </source>
</evidence>
<dbReference type="SMART" id="SM01294">
    <property type="entry name" value="PKS_PP_betabranch"/>
    <property type="match status" value="1"/>
</dbReference>
<dbReference type="GO" id="GO:0043041">
    <property type="term" value="P:amino acid activation for nonribosomal peptide biosynthetic process"/>
    <property type="evidence" value="ECO:0007669"/>
    <property type="project" value="TreeGrafter"/>
</dbReference>
<dbReference type="Pfam" id="PF00109">
    <property type="entry name" value="ketoacyl-synt"/>
    <property type="match status" value="1"/>
</dbReference>
<dbReference type="Pfam" id="PF00698">
    <property type="entry name" value="Acyl_transf_1"/>
    <property type="match status" value="1"/>
</dbReference>
<dbReference type="EMBL" id="JAEUGD010000066">
    <property type="protein sequence ID" value="MBL6449316.1"/>
    <property type="molecule type" value="Genomic_DNA"/>
</dbReference>
<dbReference type="FunFam" id="3.40.50.980:FF:000002">
    <property type="entry name" value="Enterobactin synthetase component F"/>
    <property type="match status" value="1"/>
</dbReference>
<dbReference type="FunFam" id="3.40.50.980:FF:000001">
    <property type="entry name" value="Non-ribosomal peptide synthetase"/>
    <property type="match status" value="1"/>
</dbReference>
<dbReference type="InterPro" id="IPR009081">
    <property type="entry name" value="PP-bd_ACP"/>
</dbReference>
<dbReference type="InterPro" id="IPR014043">
    <property type="entry name" value="Acyl_transferase_dom"/>
</dbReference>
<dbReference type="FunFam" id="3.40.50.12780:FF:000012">
    <property type="entry name" value="Non-ribosomal peptide synthetase"/>
    <property type="match status" value="1"/>
</dbReference>
<evidence type="ECO:0000256" key="2">
    <source>
        <dbReference type="ARBA" id="ARBA00022450"/>
    </source>
</evidence>
<keyword evidence="6" id="KW-0276">Fatty acid metabolism</keyword>
<dbReference type="InterPro" id="IPR042099">
    <property type="entry name" value="ANL_N_sf"/>
</dbReference>
<dbReference type="InterPro" id="IPR000873">
    <property type="entry name" value="AMP-dep_synth/lig_dom"/>
</dbReference>
<feature type="domain" description="Ketosynthase family 3 (KS3)" evidence="11">
    <location>
        <begin position="9"/>
        <end position="436"/>
    </location>
</feature>
<dbReference type="Gene3D" id="3.30.559.30">
    <property type="entry name" value="Nonribosomal peptide synthetase, condensation domain"/>
    <property type="match status" value="2"/>
</dbReference>
<dbReference type="CDD" id="cd05930">
    <property type="entry name" value="A_NRPS"/>
    <property type="match status" value="2"/>
</dbReference>
<dbReference type="PROSITE" id="PS00606">
    <property type="entry name" value="KS3_1"/>
    <property type="match status" value="1"/>
</dbReference>
<dbReference type="GO" id="GO:0044550">
    <property type="term" value="P:secondary metabolite biosynthetic process"/>
    <property type="evidence" value="ECO:0007669"/>
    <property type="project" value="TreeGrafter"/>
</dbReference>
<proteinExistence type="inferred from homology"/>
<dbReference type="InterPro" id="IPR016035">
    <property type="entry name" value="Acyl_Trfase/lysoPLipase"/>
</dbReference>
<evidence type="ECO:0000256" key="8">
    <source>
        <dbReference type="ARBA" id="ARBA00023268"/>
    </source>
</evidence>
<dbReference type="InterPro" id="IPR036736">
    <property type="entry name" value="ACP-like_sf"/>
</dbReference>
<dbReference type="Pfam" id="PF13193">
    <property type="entry name" value="AMP-binding_C"/>
    <property type="match status" value="2"/>
</dbReference>
<dbReference type="Pfam" id="PF00668">
    <property type="entry name" value="Condensation"/>
    <property type="match status" value="2"/>
</dbReference>
<dbReference type="InterPro" id="IPR016039">
    <property type="entry name" value="Thiolase-like"/>
</dbReference>
<dbReference type="Proteomes" id="UP000614216">
    <property type="component" value="Unassembled WGS sequence"/>
</dbReference>
<organism evidence="12 13">
    <name type="scientific">Fulvivirga marina</name>
    <dbReference type="NCBI Taxonomy" id="2494733"/>
    <lineage>
        <taxon>Bacteria</taxon>
        <taxon>Pseudomonadati</taxon>
        <taxon>Bacteroidota</taxon>
        <taxon>Cytophagia</taxon>
        <taxon>Cytophagales</taxon>
        <taxon>Fulvivirgaceae</taxon>
        <taxon>Fulvivirga</taxon>
    </lineage>
</organism>
<sequence>MDNKENYTGLEIAVVGMSGRFPGSKDLNELWTNLREGKELISFFSDEELRANGISEDLINDPKYVKAKGVLEDVELFDASFFDYTDREANFMDPQLRLFHECVYHALEDAGYGGANKPVTGLFAGAGFNPFWVANFLPEFKNFSEIFEISGLNAREYLATRVAYKLDLKGPAMTVQTACSTSLVAIHMAVQSLLAGECDMALAGGVSTLFPSLELPRKYGMLAQEGMIISPDGHCRPFDQNGTGFMGSDGVGVVVLKRLDDAISDGDQIMAVIKGSAINNDGNAKAGYSAPSVEGQSAVIQSALAISEVDPTTINYIETHGSGTQLGDPVEVESLKKAYHFNGEKYCGIGSIKSNAGHLDAAAGVAGFIKTVLSLKNREIPPSINFSEPNEKIDFENSPFRVNDKLTVWEAGTGPRRAAVSSFGIGGTNAHIILEEYDSQKPEYKDEEESVVLLSAKSEQSLIKQTDQLRQFVKERNGSLSLSDLAYTTQIGRGSYEYRRAVVSKDLDELFNALAPELTEKKIVRAKGNVSRSIVFVFQGLGGQYVNMGLDLYLKYDIFRQAMDEGFAQVNKYLDVDLKSIVYPQKGNEPEAKEKINTFEIAQVATFVFERALAKLLVAFGVEPDALLGYSFGELVAASIGGSISFEEATRLVVARGKLVEKSMPGGMLSVPLSTEKIEEYLMPQIEVAIDNGDSCVLSGPKGEIARLEAKLKEDRILSLMLPGQFALHSSMMSPLLPELRGVLESISIQPTEIPLISNNTGDWAGQEITNTTYWEKQLCEKVRFSDSLSKALELPNAVMIEVGPGADLTSTIQRYLDLDKGHYATNLIRPEAMAVTDHRFLLNKLQRLWLQGLEINWSPLHKKGEKQRISMPGYAFDRKRYWFKDHQKKTPELAPVPVTAIGLSKNINADEWFYLPTWEKVYTSGKQAFDGIYSWLVFSDGSAHAEKLISSLEVQNQQVIKVTEGRKFERVGRNHYQVNPAIEKQYDFLLKELKADNSIPEKVVHLWSISTSGVETASVDSHITAGFQCLTSFAKSFYRHAGKEQKVVIYTLTQNVHQISGAEPLNPIAASIYGASRVIPIEFDAIKCINIDVDNEEAIGTDVLLEELKTSQPKDLTLGFRGTGKWRLQYRKQPVVKRKKALDQLFEEKKVIVILGGLCNRSNIGYLYAKYLSEQNQADIVLVSRTQYPSRADWDKVEEIAPGLASKIQQIREIEDKGGRIHTYSADITEQSSLEEVVKMIEKEVGQINGVINVAGTMTGDSMGLIINEVPASSLQVQFDIKIKGTINLYEVFKEHELDFCIFSSSLTSLMGPFSAYAAGNNFMDAFSYWVKDKVKGRWLSINWDHLLGFEDKQADQPLAIDHNEILDAFERIISDSEHNQVILSTADIQERIDKTYRLNKDVQRFKKNGLDEWFYKPVWKQTKTDVQQNIEVPAAIVFVDEDVYSEAIEKAIYSNVKQVVWVKKGDSFAHNNNTFTINPDQPEHFDHLVQYVKEQGIDIDTVHHYWSSYAPDAGKDLYIGYNSLLNFSQAWSKHFSGKLLIRVITTDMYPVLEGQKVQPEKAIILGPARVIPVEYPNINVQVIDFAGEDLCGTNEQEKTGLLQTSLNTSFVKGQEGLSYRNDHIYAQKYVPVALKDTGNQMSVKSQGFYLLTGGLGGMSLQIVEAFSQMAPANFLLIDKKDFPKSEQWDELLDSGDTCEEIKQKIRQLQEAEMNGARLLIKQADVCDQELLKQAYAEAQQLFGALNGLFHIAGSIDNGGIIQGRNAIDSAQYLDPKVLGALMLERLIEGENPDFALYFSSTGNIFSRLKFGQVAYNAGHEFLDAYVHSLRSKNINAYTVNWNDWKGTGIAAEASKNHQFSIKGQEIGFEELLSVKPAEGLHALFTILSNDEPRVAISAYDLAEVRQFIDELNFSDVTETREDSLLNSGQRPEIDTAYVAPSSDVEANVIATFETTFGMSGIGVEDDFFELGGDSIKAISSISLMQQKFGYDVPVTTFFELRTARKIAELLGGGVPIEAEKPEAIDVEATDGFYDPFPISPIQMAYLMGRSDHFEMGGISTNVYQESELSVDVKLLNDTFNRILNRHAMLKVVMLPDGTQKFHNTDHYDIQVKDLRSFNDEEQTKHIEAERQRLGNRLFDETVWPLFEISVFKLSDERNYLFFCFDHLICDAASIMIFVKEWGMLLKDPSVELPKLSYTYRDYMNNFHELRSGEKFVKSKKYWLDQLDDFPTAPELPYKCNPSEIARPRFNRKRKLFTSAEWDKLKAVSKAYHSTPSVLLCTAYARVLSFWSNSPDLAINLTLFNRYPFHEDIDRVVGDFTTLVILGLNIDPNEQFGNQVGSVRNKLLESLDNRFYDGIDFIRELRRHRKMGTSAIMPYVFTSALFGGDIVATEEDAILGFWGDQRDAGMAVSQTSQVFIDCTAAELSGGLELVWDYVEDLFDEDTIQAMFDQFIASLESVINDKEVLALKAPETHLEIFRKLNATETALPDVQSVITIFEKQVRQSPDQVALSFNGSNLTYGELNNKANQLARKLKSEGVGKGDIVGVHMGRSLEMMVGIYAIMKMGAVYLPIPVNTPAERMLYILEDSKAKKVLVTDDLPEALKAVETVLIEEETYRQYDTTDLNEKIDGVDLAYMIYTSGSTGRPKGVMVEHLPLVNRLHWMQKNYPLNSTDQLVQKTPIGFDVSLWELFWWPFGGASLSLMVQDEEKSPSDVCEHLISQQVSVVHFVPSMFEMFLNHVEKEGLAAELHLKYIFCSGEALLPSHVKAFNALFKDHKCQLINLYGPTEATVDVSYYDCTGQPLELSVPIGRPIDNIELHVLNEALQPVPFGVPGQLHIGGMGLARGYVNNELTEEKFIYNESVTSSRLYKTGDLVRLNKDSQLEFIGRIDDQVKIKGNRIELGEISQVLSTIEGIDSAAVVVRKSDDGEPYLCAYLVGSEMPVQDIRKQLSTNLPEYMLPAYYIFLDDIPLTPNGKLNRNLLPEPGKVINTGNVYEEPSTEMEKVLMPVWCRNLKIDKASINDNYFDLGGDSFRATFLITEIEKVAGHKVPLAQLFKTPTLKELAAHLETLTERQAGIKKAPQQTNYPLSAQQERMYVLNKLSPESTNYNISTAKEIRGVLNVELVDRAFKQIIDKHEILRTTFHEENGSYYQRIEEQTKFVIEAVKCGQESVDEKINEFIKPYNLSEGPLMRVAVISVDEDRHYLVLDMHHIITDLMSLGLLINQFISAYQGDEIAFSEFQYKDYAFWQTNEPAKEESMQYWMEQFEGEIPTLNLPLDYSRPSAPTYEGSRYTGNMDESLVKALETLSRKHEATLQMTLMASFLIFLHKVSGQKDLIVGSPVLDSRPAELSESMGIFVNTVVLRSEVDVKSTFAEFLQHIKERILKNYEHLDVQFEDLVDALDIPRDITRNPLFDVLFDFQNTDTKSVDLPGLKVSDYQISRNNANFDLSLVFIKNDNQLELTIDYKSQLFSEQTIQSYFSCIEHIIRQVVAHDETSVSEVSILTDKEKSRVAEQFNQTAAGIPDELILDPFKLSVKQYPDNQAVHYLNESLTYAELDTLSDKIAAYLQHEFDVKKGDFVGYLANKNLWTIPLIYGIIKAGAVYVPMSLDNPLERSRRIVGEARLKMLVSDHPEADQLVDMVSVLDLTTIADHVTDYEGIFEPVALSGTDLAYVIFTSGSTGTPKGVMIDHKALYNRIFWMQKAYSIDSNDTLIQKTPLAFDVSVWELFWWSFTGAALVVLPLGDEKQPEKILNTIEEYGITTIHFVPSMLQAFLNTIKSISEQNRLKSIRQIFVSGEALSVNHVELFKQTVYNKHAACRLINLYGPTEATVDVTHFECPLDTPLSNIPIGKPIDNIKCYIINEVEQLNPVGVPGELCLAGVGLAQGYLNNKELTEAAFINLDAVGERVYKTGDLAKWLPDGNIEYLGRIDHQVKLRGYRIELGEIEAQLSTKPEIEQCVVTSQGVGEQQTLSAYYKSTRELTEKELVEFLMTKIPAYMLPQHYIALSEIPLTSNGKVDRKALPAPDIRDWSYVKPESDIEEKLCELWGEILVVDPAEISTDRSFFALGGNSLRALTLISKINKEFEIEIPFLELFNHQTVQALAAFIELSKWADINDQENNDKKTEMVI</sequence>
<dbReference type="InterPro" id="IPR049490">
    <property type="entry name" value="C883_1060-like_KR_N"/>
</dbReference>
<reference evidence="12" key="1">
    <citation type="submission" date="2021-01" db="EMBL/GenBank/DDBJ databases">
        <title>Fulvivirga kasyanovii gen. nov., sp nov., a novel member of the phylum Bacteroidetes isolated from seawater in a mussel farm.</title>
        <authorList>
            <person name="Zhao L.-H."/>
            <person name="Wang Z.-J."/>
        </authorList>
    </citation>
    <scope>NUCLEOTIDE SEQUENCE</scope>
    <source>
        <strain evidence="12">29W222</strain>
    </source>
</reference>
<dbReference type="InterPro" id="IPR001227">
    <property type="entry name" value="Ac_transferase_dom_sf"/>
</dbReference>
<dbReference type="NCBIfam" id="TIGR01733">
    <property type="entry name" value="AA-adenyl-dom"/>
    <property type="match status" value="2"/>
</dbReference>
<dbReference type="InterPro" id="IPR057326">
    <property type="entry name" value="KR_dom"/>
</dbReference>
<comment type="caution">
    <text evidence="12">The sequence shown here is derived from an EMBL/GenBank/DDBJ whole genome shotgun (WGS) entry which is preliminary data.</text>
</comment>
<evidence type="ECO:0000256" key="5">
    <source>
        <dbReference type="ARBA" id="ARBA00022679"/>
    </source>
</evidence>